<comment type="cofactor">
    <cofactor evidence="1">
        <name>Zn(2+)</name>
        <dbReference type="ChEBI" id="CHEBI:29105"/>
    </cofactor>
</comment>
<evidence type="ECO:0000256" key="6">
    <source>
        <dbReference type="ARBA" id="ARBA00022833"/>
    </source>
</evidence>
<proteinExistence type="inferred from homology"/>
<dbReference type="CDD" id="cd08662">
    <property type="entry name" value="M13"/>
    <property type="match status" value="1"/>
</dbReference>
<evidence type="ECO:0000259" key="9">
    <source>
        <dbReference type="Pfam" id="PF05649"/>
    </source>
</evidence>
<dbReference type="InterPro" id="IPR024079">
    <property type="entry name" value="MetalloPept_cat_dom_sf"/>
</dbReference>
<comment type="caution">
    <text evidence="10">The sequence shown here is derived from an EMBL/GenBank/DDBJ whole genome shotgun (WGS) entry which is preliminary data.</text>
</comment>
<dbReference type="EMBL" id="PQAP01000098">
    <property type="protein sequence ID" value="PWB72010.1"/>
    <property type="molecule type" value="Genomic_DNA"/>
</dbReference>
<comment type="similarity">
    <text evidence="2">Belongs to the peptidase M13 family.</text>
</comment>
<feature type="non-terminal residue" evidence="10">
    <location>
        <position position="1"/>
    </location>
</feature>
<evidence type="ECO:0000256" key="3">
    <source>
        <dbReference type="ARBA" id="ARBA00022670"/>
    </source>
</evidence>
<feature type="domain" description="Peptidase M13 C-terminal" evidence="8">
    <location>
        <begin position="93"/>
        <end position="290"/>
    </location>
</feature>
<evidence type="ECO:0000256" key="7">
    <source>
        <dbReference type="ARBA" id="ARBA00023049"/>
    </source>
</evidence>
<dbReference type="PANTHER" id="PTHR11733">
    <property type="entry name" value="ZINC METALLOPROTEASE FAMILY M13 NEPRILYSIN-RELATED"/>
    <property type="match status" value="1"/>
</dbReference>
<organism evidence="10 11">
    <name type="scientific">candidate division GN15 bacterium</name>
    <dbReference type="NCBI Taxonomy" id="2072418"/>
    <lineage>
        <taxon>Bacteria</taxon>
        <taxon>candidate division GN15</taxon>
    </lineage>
</organism>
<dbReference type="AlphaFoldDB" id="A0A855X6P8"/>
<dbReference type="PANTHER" id="PTHR11733:SF167">
    <property type="entry name" value="FI17812P1-RELATED"/>
    <property type="match status" value="1"/>
</dbReference>
<keyword evidence="5" id="KW-0378">Hydrolase</keyword>
<gene>
    <name evidence="10" type="ORF">C3F09_07290</name>
</gene>
<evidence type="ECO:0000313" key="10">
    <source>
        <dbReference type="EMBL" id="PWB72010.1"/>
    </source>
</evidence>
<evidence type="ECO:0000256" key="1">
    <source>
        <dbReference type="ARBA" id="ARBA00001947"/>
    </source>
</evidence>
<dbReference type="InterPro" id="IPR042089">
    <property type="entry name" value="Peptidase_M13_dom_2"/>
</dbReference>
<dbReference type="GO" id="GO:0016485">
    <property type="term" value="P:protein processing"/>
    <property type="evidence" value="ECO:0007669"/>
    <property type="project" value="TreeGrafter"/>
</dbReference>
<dbReference type="GO" id="GO:0005886">
    <property type="term" value="C:plasma membrane"/>
    <property type="evidence" value="ECO:0007669"/>
    <property type="project" value="TreeGrafter"/>
</dbReference>
<evidence type="ECO:0000313" key="11">
    <source>
        <dbReference type="Proteomes" id="UP000250918"/>
    </source>
</evidence>
<sequence>MIENLKKALAVRIQNLPWMSEPTKQMALKKLSTFTAKIGYPDKWRDYSALTIDRSSYVANLRRASEFEYRRQMDKIGKPVDRTEWGMPPQTINAYYNPLLNEICFPAAILQPPVFDGDMDDAVNYGAMGAVIGHEISHGFDDQGSQFDADGNMKMWWTEADRAEFDRRAEVLVKQFDGYVVVDSLHINGKLTLGENIGDLAGLLISYDGLQLALAGKEKKLIDGFTPEQRFFLSYAQAWRTNQRPEGLKLQVNTDPHSPAKWRVLGPLSNMPAFRQAFGCKEGDAMVRPDSLQVQIW</sequence>
<dbReference type="PROSITE" id="PS51885">
    <property type="entry name" value="NEPRILYSIN"/>
    <property type="match status" value="1"/>
</dbReference>
<keyword evidence="3" id="KW-0645">Protease</keyword>
<dbReference type="PRINTS" id="PR00786">
    <property type="entry name" value="NEPRILYSIN"/>
</dbReference>
<name>A0A855X6P8_9BACT</name>
<dbReference type="Pfam" id="PF05649">
    <property type="entry name" value="Peptidase_M13_N"/>
    <property type="match status" value="1"/>
</dbReference>
<protein>
    <submittedName>
        <fullName evidence="10">Peptidase</fullName>
    </submittedName>
</protein>
<evidence type="ECO:0000256" key="5">
    <source>
        <dbReference type="ARBA" id="ARBA00022801"/>
    </source>
</evidence>
<keyword evidence="7" id="KW-0482">Metalloprotease</keyword>
<reference evidence="10 11" key="1">
    <citation type="journal article" date="2018" name="ISME J.">
        <title>A methanotrophic archaeon couples anaerobic oxidation of methane to Fe(III) reduction.</title>
        <authorList>
            <person name="Cai C."/>
            <person name="Leu A.O."/>
            <person name="Xie G.J."/>
            <person name="Guo J."/>
            <person name="Feng Y."/>
            <person name="Zhao J.X."/>
            <person name="Tyson G.W."/>
            <person name="Yuan Z."/>
            <person name="Hu S."/>
        </authorList>
    </citation>
    <scope>NUCLEOTIDE SEQUENCE [LARGE SCALE GENOMIC DNA]</scope>
    <source>
        <strain evidence="10">FeB_12</strain>
    </source>
</reference>
<dbReference type="Gene3D" id="3.40.390.10">
    <property type="entry name" value="Collagenase (Catalytic Domain)"/>
    <property type="match status" value="1"/>
</dbReference>
<dbReference type="SUPFAM" id="SSF55486">
    <property type="entry name" value="Metalloproteases ('zincins'), catalytic domain"/>
    <property type="match status" value="1"/>
</dbReference>
<evidence type="ECO:0000256" key="4">
    <source>
        <dbReference type="ARBA" id="ARBA00022723"/>
    </source>
</evidence>
<dbReference type="InterPro" id="IPR000718">
    <property type="entry name" value="Peptidase_M13"/>
</dbReference>
<keyword evidence="6" id="KW-0862">Zinc</keyword>
<dbReference type="InterPro" id="IPR008753">
    <property type="entry name" value="Peptidase_M13_N"/>
</dbReference>
<dbReference type="Pfam" id="PF01431">
    <property type="entry name" value="Peptidase_M13"/>
    <property type="match status" value="1"/>
</dbReference>
<dbReference type="InterPro" id="IPR018497">
    <property type="entry name" value="Peptidase_M13_C"/>
</dbReference>
<dbReference type="Gene3D" id="1.10.1380.10">
    <property type="entry name" value="Neutral endopeptidase , domain2"/>
    <property type="match status" value="1"/>
</dbReference>
<evidence type="ECO:0000256" key="2">
    <source>
        <dbReference type="ARBA" id="ARBA00007357"/>
    </source>
</evidence>
<keyword evidence="4" id="KW-0479">Metal-binding</keyword>
<accession>A0A855X6P8</accession>
<feature type="domain" description="Peptidase M13 N-terminal" evidence="9">
    <location>
        <begin position="1"/>
        <end position="41"/>
    </location>
</feature>
<dbReference type="GO" id="GO:0004222">
    <property type="term" value="F:metalloendopeptidase activity"/>
    <property type="evidence" value="ECO:0007669"/>
    <property type="project" value="InterPro"/>
</dbReference>
<evidence type="ECO:0000259" key="8">
    <source>
        <dbReference type="Pfam" id="PF01431"/>
    </source>
</evidence>
<dbReference type="Proteomes" id="UP000250918">
    <property type="component" value="Unassembled WGS sequence"/>
</dbReference>
<dbReference type="GO" id="GO:0046872">
    <property type="term" value="F:metal ion binding"/>
    <property type="evidence" value="ECO:0007669"/>
    <property type="project" value="UniProtKB-KW"/>
</dbReference>